<protein>
    <recommendedName>
        <fullName evidence="3">RRM domain-containing protein</fullName>
    </recommendedName>
</protein>
<dbReference type="GO" id="GO:0006412">
    <property type="term" value="P:translation"/>
    <property type="evidence" value="ECO:0007669"/>
    <property type="project" value="InterPro"/>
</dbReference>
<dbReference type="PROSITE" id="PS50102">
    <property type="entry name" value="RRM"/>
    <property type="match status" value="1"/>
</dbReference>
<dbReference type="SUPFAM" id="SSF54928">
    <property type="entry name" value="RNA-binding domain, RBD"/>
    <property type="match status" value="1"/>
</dbReference>
<reference evidence="4" key="1">
    <citation type="submission" date="2021-11" db="EMBL/GenBank/DDBJ databases">
        <authorList>
            <person name="Islam A."/>
            <person name="Islam S."/>
            <person name="Flora M.S."/>
            <person name="Rahman M."/>
            <person name="Ziaur R.M."/>
            <person name="Epstein J.H."/>
            <person name="Hassan M."/>
            <person name="Klassen M."/>
            <person name="Woodard K."/>
            <person name="Webb A."/>
            <person name="Webby R.J."/>
            <person name="El Zowalaty M.E."/>
        </authorList>
    </citation>
    <scope>NUCLEOTIDE SEQUENCE</scope>
    <source>
        <strain evidence="4">Pbs3</strain>
    </source>
</reference>
<keyword evidence="2" id="KW-0694">RNA-binding</keyword>
<dbReference type="InterPro" id="IPR000504">
    <property type="entry name" value="RRM_dom"/>
</dbReference>
<proteinExistence type="inferred from homology"/>
<evidence type="ECO:0000256" key="1">
    <source>
        <dbReference type="ARBA" id="ARBA00009512"/>
    </source>
</evidence>
<evidence type="ECO:0000256" key="2">
    <source>
        <dbReference type="PROSITE-ProRule" id="PRU00176"/>
    </source>
</evidence>
<organism evidence="4 5">
    <name type="scientific">Peronospora belbahrii</name>
    <dbReference type="NCBI Taxonomy" id="622444"/>
    <lineage>
        <taxon>Eukaryota</taxon>
        <taxon>Sar</taxon>
        <taxon>Stramenopiles</taxon>
        <taxon>Oomycota</taxon>
        <taxon>Peronosporomycetes</taxon>
        <taxon>Peronosporales</taxon>
        <taxon>Peronosporaceae</taxon>
        <taxon>Peronospora</taxon>
    </lineage>
</organism>
<sequence>MENLVETEETCRVYVGNLLPKAKEIHLTSKFSRFGTIHSVWIARRPPGFAFVWFATRDEAERAVEASEDGAMEILGKTLASSLPSVLAMPLYKQVLLTNLKSTPKDVARLFQDCAKFITSQGGVIRSTENRGQKRLGYGIEDRRWGALQRHYEGKLIVQQFNTSPDVLKELEIRLKNSFPIIRFATFKIRDPVDQLMNTRLTLEQAQLLLSPAAKAKAEQAAKEAKKARRSYRSEFDDVKPEDFFDTDDEREAAQFKQYVPDWKRDALFEPDVPAHLKDKNE</sequence>
<dbReference type="InterPro" id="IPR012677">
    <property type="entry name" value="Nucleotide-bd_a/b_plait_sf"/>
</dbReference>
<dbReference type="InterPro" id="IPR014717">
    <property type="entry name" value="Transl_elong_EF1B/ribsomal_bS6"/>
</dbReference>
<dbReference type="Gene3D" id="3.30.70.60">
    <property type="match status" value="1"/>
</dbReference>
<dbReference type="Pfam" id="PF01250">
    <property type="entry name" value="Ribosomal_S6"/>
    <property type="match status" value="1"/>
</dbReference>
<dbReference type="InterPro" id="IPR035980">
    <property type="entry name" value="Ribosomal_bS6_sf"/>
</dbReference>
<dbReference type="SMART" id="SM00360">
    <property type="entry name" value="RRM"/>
    <property type="match status" value="1"/>
</dbReference>
<dbReference type="Gene3D" id="3.30.70.330">
    <property type="match status" value="1"/>
</dbReference>
<comment type="caution">
    <text evidence="4">The sequence shown here is derived from an EMBL/GenBank/DDBJ whole genome shotgun (WGS) entry which is preliminary data.</text>
</comment>
<name>A0AAU9KVD5_9STRA</name>
<dbReference type="GO" id="GO:0003735">
    <property type="term" value="F:structural constituent of ribosome"/>
    <property type="evidence" value="ECO:0007669"/>
    <property type="project" value="InterPro"/>
</dbReference>
<dbReference type="AlphaFoldDB" id="A0AAU9KVD5"/>
<dbReference type="SUPFAM" id="SSF54995">
    <property type="entry name" value="Ribosomal protein S6"/>
    <property type="match status" value="1"/>
</dbReference>
<dbReference type="InterPro" id="IPR035979">
    <property type="entry name" value="RBD_domain_sf"/>
</dbReference>
<feature type="domain" description="RRM" evidence="3">
    <location>
        <begin position="11"/>
        <end position="86"/>
    </location>
</feature>
<dbReference type="GO" id="GO:0005840">
    <property type="term" value="C:ribosome"/>
    <property type="evidence" value="ECO:0007669"/>
    <property type="project" value="InterPro"/>
</dbReference>
<evidence type="ECO:0000313" key="4">
    <source>
        <dbReference type="EMBL" id="CAH0476184.1"/>
    </source>
</evidence>
<gene>
    <name evidence="4" type="ORF">PBS003_LOCUS2973</name>
</gene>
<dbReference type="EMBL" id="CAKKTJ010000144">
    <property type="protein sequence ID" value="CAH0476184.1"/>
    <property type="molecule type" value="Genomic_DNA"/>
</dbReference>
<dbReference type="PANTHER" id="PTHR21011">
    <property type="entry name" value="MITOCHONDRIAL 28S RIBOSOMAL PROTEIN S6"/>
    <property type="match status" value="1"/>
</dbReference>
<dbReference type="GO" id="GO:0070181">
    <property type="term" value="F:small ribosomal subunit rRNA binding"/>
    <property type="evidence" value="ECO:0007669"/>
    <property type="project" value="TreeGrafter"/>
</dbReference>
<evidence type="ECO:0000259" key="3">
    <source>
        <dbReference type="PROSITE" id="PS50102"/>
    </source>
</evidence>
<accession>A0AAU9KVD5</accession>
<dbReference type="InterPro" id="IPR000529">
    <property type="entry name" value="Ribosomal_bS6"/>
</dbReference>
<dbReference type="Pfam" id="PF00076">
    <property type="entry name" value="RRM_1"/>
    <property type="match status" value="1"/>
</dbReference>
<dbReference type="GO" id="GO:0005737">
    <property type="term" value="C:cytoplasm"/>
    <property type="evidence" value="ECO:0007669"/>
    <property type="project" value="UniProtKB-ARBA"/>
</dbReference>
<dbReference type="Proteomes" id="UP001160483">
    <property type="component" value="Unassembled WGS sequence"/>
</dbReference>
<dbReference type="CDD" id="cd15465">
    <property type="entry name" value="bS6_mito"/>
    <property type="match status" value="1"/>
</dbReference>
<evidence type="ECO:0000313" key="5">
    <source>
        <dbReference type="Proteomes" id="UP001160483"/>
    </source>
</evidence>
<dbReference type="PANTHER" id="PTHR21011:SF1">
    <property type="entry name" value="SMALL RIBOSOMAL SUBUNIT PROTEIN BS6M"/>
    <property type="match status" value="1"/>
</dbReference>
<comment type="similarity">
    <text evidence="1">Belongs to the bacterial ribosomal protein bS6 family.</text>
</comment>